<evidence type="ECO:0000256" key="3">
    <source>
        <dbReference type="ARBA" id="ARBA00018323"/>
    </source>
</evidence>
<evidence type="ECO:0000256" key="4">
    <source>
        <dbReference type="ARBA" id="ARBA00022603"/>
    </source>
</evidence>
<dbReference type="EMBL" id="NOWF01000003">
    <property type="protein sequence ID" value="OYD08412.1"/>
    <property type="molecule type" value="Genomic_DNA"/>
</dbReference>
<dbReference type="PROSITE" id="PS00839">
    <property type="entry name" value="SUMT_1"/>
    <property type="match status" value="1"/>
</dbReference>
<dbReference type="InterPro" id="IPR035996">
    <property type="entry name" value="4pyrrol_Methylase_sf"/>
</dbReference>
<comment type="caution">
    <text evidence="11">The sequence shown here is derived from an EMBL/GenBank/DDBJ whole genome shotgun (WGS) entry which is preliminary data.</text>
</comment>
<feature type="domain" description="Tetrapyrrole methylase" evidence="10">
    <location>
        <begin position="3"/>
        <end position="214"/>
    </location>
</feature>
<dbReference type="InterPro" id="IPR014776">
    <property type="entry name" value="4pyrrole_Mease_sub2"/>
</dbReference>
<evidence type="ECO:0000256" key="9">
    <source>
        <dbReference type="RuleBase" id="RU003960"/>
    </source>
</evidence>
<dbReference type="RefSeq" id="WP_094263717.1">
    <property type="nucleotide sequence ID" value="NZ_NOWF01000003.1"/>
</dbReference>
<comment type="similarity">
    <text evidence="1 9">Belongs to the precorrin methyltransferase family.</text>
</comment>
<evidence type="ECO:0000313" key="11">
    <source>
        <dbReference type="EMBL" id="OYD08412.1"/>
    </source>
</evidence>
<dbReference type="NCBIfam" id="NF004790">
    <property type="entry name" value="PRK06136.1"/>
    <property type="match status" value="1"/>
</dbReference>
<name>A0A235B855_9BACL</name>
<reference evidence="11 12" key="1">
    <citation type="submission" date="2017-07" db="EMBL/GenBank/DDBJ databases">
        <title>The genome sequence of Paludifilum halophilum highlights mechanisms for microbial adaptation to high salt environemnts.</title>
        <authorList>
            <person name="Belbahri L."/>
        </authorList>
    </citation>
    <scope>NUCLEOTIDE SEQUENCE [LARGE SCALE GENOMIC DNA]</scope>
    <source>
        <strain evidence="11 12">DSM 102817</strain>
    </source>
</reference>
<keyword evidence="4 9" id="KW-0489">Methyltransferase</keyword>
<evidence type="ECO:0000256" key="7">
    <source>
        <dbReference type="ARBA" id="ARBA00023244"/>
    </source>
</evidence>
<dbReference type="PANTHER" id="PTHR45790:SF3">
    <property type="entry name" value="S-ADENOSYL-L-METHIONINE-DEPENDENT UROPORPHYRINOGEN III METHYLTRANSFERASE, CHLOROPLASTIC"/>
    <property type="match status" value="1"/>
</dbReference>
<evidence type="ECO:0000256" key="2">
    <source>
        <dbReference type="ARBA" id="ARBA00012162"/>
    </source>
</evidence>
<dbReference type="InterPro" id="IPR014777">
    <property type="entry name" value="4pyrrole_Mease_sub1"/>
</dbReference>
<dbReference type="FunFam" id="3.30.950.10:FF:000001">
    <property type="entry name" value="Siroheme synthase"/>
    <property type="match status" value="1"/>
</dbReference>
<evidence type="ECO:0000313" key="12">
    <source>
        <dbReference type="Proteomes" id="UP000215459"/>
    </source>
</evidence>
<organism evidence="11 12">
    <name type="scientific">Paludifilum halophilum</name>
    <dbReference type="NCBI Taxonomy" id="1642702"/>
    <lineage>
        <taxon>Bacteria</taxon>
        <taxon>Bacillati</taxon>
        <taxon>Bacillota</taxon>
        <taxon>Bacilli</taxon>
        <taxon>Bacillales</taxon>
        <taxon>Thermoactinomycetaceae</taxon>
        <taxon>Paludifilum</taxon>
    </lineage>
</organism>
<dbReference type="NCBIfam" id="TIGR01469">
    <property type="entry name" value="cobA_cysG_Cterm"/>
    <property type="match status" value="1"/>
</dbReference>
<dbReference type="GO" id="GO:0032259">
    <property type="term" value="P:methylation"/>
    <property type="evidence" value="ECO:0007669"/>
    <property type="project" value="UniProtKB-KW"/>
</dbReference>
<evidence type="ECO:0000256" key="6">
    <source>
        <dbReference type="ARBA" id="ARBA00022691"/>
    </source>
</evidence>
<dbReference type="Gene3D" id="3.30.950.10">
    <property type="entry name" value="Methyltransferase, Cobalt-precorrin-4 Transmethylase, Domain 2"/>
    <property type="match status" value="1"/>
</dbReference>
<gene>
    <name evidence="11" type="primary">cobA</name>
    <name evidence="11" type="ORF">CHM34_06140</name>
</gene>
<dbReference type="InterPro" id="IPR050161">
    <property type="entry name" value="Siro_Cobalamin_biosynth"/>
</dbReference>
<evidence type="ECO:0000256" key="1">
    <source>
        <dbReference type="ARBA" id="ARBA00005879"/>
    </source>
</evidence>
<dbReference type="Pfam" id="PF00590">
    <property type="entry name" value="TP_methylase"/>
    <property type="match status" value="1"/>
</dbReference>
<dbReference type="InterPro" id="IPR006366">
    <property type="entry name" value="CobA/CysG_C"/>
</dbReference>
<dbReference type="SUPFAM" id="SSF53790">
    <property type="entry name" value="Tetrapyrrole methylase"/>
    <property type="match status" value="1"/>
</dbReference>
<dbReference type="PANTHER" id="PTHR45790">
    <property type="entry name" value="SIROHEME SYNTHASE-RELATED"/>
    <property type="match status" value="1"/>
</dbReference>
<dbReference type="Gene3D" id="3.40.1010.10">
    <property type="entry name" value="Cobalt-precorrin-4 Transmethylase, Domain 1"/>
    <property type="match status" value="1"/>
</dbReference>
<evidence type="ECO:0000256" key="8">
    <source>
        <dbReference type="ARBA" id="ARBA00079776"/>
    </source>
</evidence>
<dbReference type="CDD" id="cd11642">
    <property type="entry name" value="SUMT"/>
    <property type="match status" value="1"/>
</dbReference>
<keyword evidence="12" id="KW-1185">Reference proteome</keyword>
<dbReference type="InterPro" id="IPR000878">
    <property type="entry name" value="4pyrrol_Mease"/>
</dbReference>
<dbReference type="OrthoDB" id="9815856at2"/>
<dbReference type="Proteomes" id="UP000215459">
    <property type="component" value="Unassembled WGS sequence"/>
</dbReference>
<keyword evidence="5 9" id="KW-0808">Transferase</keyword>
<protein>
    <recommendedName>
        <fullName evidence="3">Uroporphyrinogen-III C-methyltransferase</fullName>
        <ecNumber evidence="2">2.1.1.107</ecNumber>
    </recommendedName>
    <alternativeName>
        <fullName evidence="8">Uroporphyrinogen III methylase</fullName>
    </alternativeName>
</protein>
<dbReference type="GO" id="GO:0019354">
    <property type="term" value="P:siroheme biosynthetic process"/>
    <property type="evidence" value="ECO:0007669"/>
    <property type="project" value="InterPro"/>
</dbReference>
<dbReference type="InterPro" id="IPR003043">
    <property type="entry name" value="Uropor_MeTrfase_CS"/>
</dbReference>
<dbReference type="FunFam" id="3.40.1010.10:FF:000001">
    <property type="entry name" value="Siroheme synthase"/>
    <property type="match status" value="1"/>
</dbReference>
<evidence type="ECO:0000256" key="5">
    <source>
        <dbReference type="ARBA" id="ARBA00022679"/>
    </source>
</evidence>
<proteinExistence type="inferred from homology"/>
<dbReference type="AlphaFoldDB" id="A0A235B855"/>
<evidence type="ECO:0000259" key="10">
    <source>
        <dbReference type="Pfam" id="PF00590"/>
    </source>
</evidence>
<dbReference type="PROSITE" id="PS00840">
    <property type="entry name" value="SUMT_2"/>
    <property type="match status" value="1"/>
</dbReference>
<keyword evidence="7" id="KW-0627">Porphyrin biosynthesis</keyword>
<keyword evidence="6" id="KW-0949">S-adenosyl-L-methionine</keyword>
<dbReference type="GO" id="GO:0004851">
    <property type="term" value="F:uroporphyrin-III C-methyltransferase activity"/>
    <property type="evidence" value="ECO:0007669"/>
    <property type="project" value="UniProtKB-EC"/>
</dbReference>
<accession>A0A235B855</accession>
<sequence length="261" mass="28879">MGKVYLVGAGPGDPELITLKGLRCIQEADVILYDRLINRELLEYAGAGTDLIYCGKLPDYHTMKQETINRFLIKHAAGGKIVTRLKGGDPFIYGRGGEEAQALARSGLEFEVVPGITAGIAAPAYAGIPVTHREYASTFAFVTGHRRQGMEDEVNWESLARGVDTLAIYMGVKNLPHIREKLIRCGKDPYTPVALVQWGTTGDQTTVTGTLDDIVDRMERVPVRNPTMIIVGEVVRLRDQLRWFERLYPSSLPDIHSVEAL</sequence>
<dbReference type="EC" id="2.1.1.107" evidence="2"/>